<evidence type="ECO:0000313" key="2">
    <source>
        <dbReference type="EMBL" id="KAF6232557.1"/>
    </source>
</evidence>
<protein>
    <submittedName>
        <fullName evidence="2">Uncharacterized protein</fullName>
    </submittedName>
</protein>
<dbReference type="Proteomes" id="UP000578531">
    <property type="component" value="Unassembled WGS sequence"/>
</dbReference>
<evidence type="ECO:0000313" key="3">
    <source>
        <dbReference type="Proteomes" id="UP000578531"/>
    </source>
</evidence>
<evidence type="ECO:0000256" key="1">
    <source>
        <dbReference type="SAM" id="SignalP"/>
    </source>
</evidence>
<accession>A0A8H6FQ01</accession>
<dbReference type="EMBL" id="JACCJC010000047">
    <property type="protein sequence ID" value="KAF6232557.1"/>
    <property type="molecule type" value="Genomic_DNA"/>
</dbReference>
<proteinExistence type="predicted"/>
<comment type="caution">
    <text evidence="2">The sequence shown here is derived from an EMBL/GenBank/DDBJ whole genome shotgun (WGS) entry which is preliminary data.</text>
</comment>
<dbReference type="RefSeq" id="XP_037161983.1">
    <property type="nucleotide sequence ID" value="XM_037311116.1"/>
</dbReference>
<reference evidence="2 3" key="1">
    <citation type="journal article" date="2020" name="Genomics">
        <title>Complete, high-quality genomes from long-read metagenomic sequencing of two wolf lichen thalli reveals enigmatic genome architecture.</title>
        <authorList>
            <person name="McKenzie S.K."/>
            <person name="Walston R.F."/>
            <person name="Allen J.L."/>
        </authorList>
    </citation>
    <scope>NUCLEOTIDE SEQUENCE [LARGE SCALE GENOMIC DNA]</scope>
    <source>
        <strain evidence="2">WasteWater2</strain>
    </source>
</reference>
<dbReference type="GeneID" id="59290877"/>
<keyword evidence="1" id="KW-0732">Signal</keyword>
<sequence>MLLLLAIFTPFFLAITIESTSMICSSNLYGRPSASDSTAVAQALPFAKTDPDGQMDAGRIFAEPAFFQPRFSALKNTWPRDMVQLPMIWRFNIFRDPYVSVYIYEAGSPFENVMNQYMITGKGINPFNPRGLGAEGIALNATVAGATLGGNAVLTATEVGSVPTNILPAVTGMSALSVELEIGSR</sequence>
<dbReference type="OrthoDB" id="5405499at2759"/>
<feature type="chain" id="PRO_5034712167" evidence="1">
    <location>
        <begin position="20"/>
        <end position="185"/>
    </location>
</feature>
<feature type="signal peptide" evidence="1">
    <location>
        <begin position="1"/>
        <end position="19"/>
    </location>
</feature>
<gene>
    <name evidence="2" type="ORF">HO173_009225</name>
</gene>
<organism evidence="2 3">
    <name type="scientific">Letharia columbiana</name>
    <dbReference type="NCBI Taxonomy" id="112416"/>
    <lineage>
        <taxon>Eukaryota</taxon>
        <taxon>Fungi</taxon>
        <taxon>Dikarya</taxon>
        <taxon>Ascomycota</taxon>
        <taxon>Pezizomycotina</taxon>
        <taxon>Lecanoromycetes</taxon>
        <taxon>OSLEUM clade</taxon>
        <taxon>Lecanoromycetidae</taxon>
        <taxon>Lecanorales</taxon>
        <taxon>Lecanorineae</taxon>
        <taxon>Parmeliaceae</taxon>
        <taxon>Letharia</taxon>
    </lineage>
</organism>
<name>A0A8H6FQ01_9LECA</name>
<keyword evidence="3" id="KW-1185">Reference proteome</keyword>
<dbReference type="AlphaFoldDB" id="A0A8H6FQ01"/>